<comment type="caution">
    <text evidence="2">The sequence shown here is derived from an EMBL/GenBank/DDBJ whole genome shotgun (WGS) entry which is preliminary data.</text>
</comment>
<keyword evidence="1" id="KW-0732">Signal</keyword>
<gene>
    <name evidence="2" type="ORF">EZJ19_15235</name>
</gene>
<accession>A0A4R1B7B4</accession>
<feature type="signal peptide" evidence="1">
    <location>
        <begin position="1"/>
        <end position="19"/>
    </location>
</feature>
<keyword evidence="3" id="KW-1185">Reference proteome</keyword>
<evidence type="ECO:0000313" key="3">
    <source>
        <dbReference type="Proteomes" id="UP000295443"/>
    </source>
</evidence>
<evidence type="ECO:0000313" key="2">
    <source>
        <dbReference type="EMBL" id="TCJ11623.1"/>
    </source>
</evidence>
<evidence type="ECO:0000256" key="1">
    <source>
        <dbReference type="SAM" id="SignalP"/>
    </source>
</evidence>
<dbReference type="Proteomes" id="UP000295443">
    <property type="component" value="Unassembled WGS sequence"/>
</dbReference>
<protein>
    <submittedName>
        <fullName evidence="2">Uncharacterized protein</fullName>
    </submittedName>
</protein>
<dbReference type="AlphaFoldDB" id="A0A4R1B7B4"/>
<organism evidence="2 3">
    <name type="scientific">Parasulfuritortus cantonensis</name>
    <dbReference type="NCBI Taxonomy" id="2528202"/>
    <lineage>
        <taxon>Bacteria</taxon>
        <taxon>Pseudomonadati</taxon>
        <taxon>Pseudomonadota</taxon>
        <taxon>Betaproteobacteria</taxon>
        <taxon>Nitrosomonadales</taxon>
        <taxon>Thiobacillaceae</taxon>
        <taxon>Parasulfuritortus</taxon>
    </lineage>
</organism>
<reference evidence="2 3" key="1">
    <citation type="submission" date="2019-03" db="EMBL/GenBank/DDBJ databases">
        <title>Genome sequence of Thiobacillaceae bacterium LSR1, a sulfur-oxidizing bacterium isolated from freshwater sediment.</title>
        <authorList>
            <person name="Li S."/>
        </authorList>
    </citation>
    <scope>NUCLEOTIDE SEQUENCE [LARGE SCALE GENOMIC DNA]</scope>
    <source>
        <strain evidence="2 3">LSR1</strain>
    </source>
</reference>
<proteinExistence type="predicted"/>
<name>A0A4R1B7B4_9PROT</name>
<feature type="chain" id="PRO_5020410349" evidence="1">
    <location>
        <begin position="20"/>
        <end position="154"/>
    </location>
</feature>
<dbReference type="RefSeq" id="WP_131449092.1">
    <property type="nucleotide sequence ID" value="NZ_SJZB01000052.1"/>
</dbReference>
<dbReference type="EMBL" id="SJZB01000052">
    <property type="protein sequence ID" value="TCJ11623.1"/>
    <property type="molecule type" value="Genomic_DNA"/>
</dbReference>
<sequence length="154" mass="17182">MRNLLLTIAVSVFSPIVLAEECPTSDLGVFLDHENPRAMAFIKSLEGKEPGFKSDGFRLCDGSILFGGWSYLGKTKNLKQGQHVYIFRHGKAYRAVAWVENKGIPLPIPSCPKHIDCSAEGQYALSYDVYTFKAIQPGDGPIILYYPWKSWLPA</sequence>